<feature type="non-terminal residue" evidence="1">
    <location>
        <position position="239"/>
    </location>
</feature>
<proteinExistence type="predicted"/>
<sequence>KKEDRRQYPNKVELEKQHEVDERETRVNNIEQHSEAYNNHESLDQQKFSSHPIPSEKRNPRQLPKIITDPTKLAIISDYNRRNHRVSNNNNNYNNNYSSFNRDNVDEKLIKIRKSITKQEIKPAQVSPGICPNCNGPIDEFGYYARWYRAHNLDLAIDICEGFHPAFKSKIPKCYFDVMNQCLSLDPFMRPTAEQLYQTFGEWLCMLSSVPNSYIAEQFQETEEGLPLFDNKFEVHPEA</sequence>
<organism evidence="1 2">
    <name type="scientific">Cetraspora pellucida</name>
    <dbReference type="NCBI Taxonomy" id="1433469"/>
    <lineage>
        <taxon>Eukaryota</taxon>
        <taxon>Fungi</taxon>
        <taxon>Fungi incertae sedis</taxon>
        <taxon>Mucoromycota</taxon>
        <taxon>Glomeromycotina</taxon>
        <taxon>Glomeromycetes</taxon>
        <taxon>Diversisporales</taxon>
        <taxon>Gigasporaceae</taxon>
        <taxon>Cetraspora</taxon>
    </lineage>
</organism>
<gene>
    <name evidence="1" type="ORF">SPELUC_LOCUS11129</name>
</gene>
<accession>A0ACA9PCB0</accession>
<dbReference type="Proteomes" id="UP000789366">
    <property type="component" value="Unassembled WGS sequence"/>
</dbReference>
<evidence type="ECO:0000313" key="1">
    <source>
        <dbReference type="EMBL" id="CAG8698135.1"/>
    </source>
</evidence>
<feature type="non-terminal residue" evidence="1">
    <location>
        <position position="1"/>
    </location>
</feature>
<protein>
    <submittedName>
        <fullName evidence="1">10289_t:CDS:1</fullName>
    </submittedName>
</protein>
<dbReference type="EMBL" id="CAJVPW010022613">
    <property type="protein sequence ID" value="CAG8698135.1"/>
    <property type="molecule type" value="Genomic_DNA"/>
</dbReference>
<evidence type="ECO:0000313" key="2">
    <source>
        <dbReference type="Proteomes" id="UP000789366"/>
    </source>
</evidence>
<name>A0ACA9PCB0_9GLOM</name>
<comment type="caution">
    <text evidence="1">The sequence shown here is derived from an EMBL/GenBank/DDBJ whole genome shotgun (WGS) entry which is preliminary data.</text>
</comment>
<reference evidence="1" key="1">
    <citation type="submission" date="2021-06" db="EMBL/GenBank/DDBJ databases">
        <authorList>
            <person name="Kallberg Y."/>
            <person name="Tangrot J."/>
            <person name="Rosling A."/>
        </authorList>
    </citation>
    <scope>NUCLEOTIDE SEQUENCE</scope>
    <source>
        <strain evidence="1">28 12/20/2015</strain>
    </source>
</reference>
<keyword evidence="2" id="KW-1185">Reference proteome</keyword>